<reference evidence="2" key="1">
    <citation type="journal article" date="2011" name="Nature">
        <title>Genome sequence and analysis of the tuber crop potato.</title>
        <authorList>
            <consortium name="The Potato Genome Sequencing Consortium"/>
        </authorList>
    </citation>
    <scope>NUCLEOTIDE SEQUENCE [LARGE SCALE GENOMIC DNA]</scope>
    <source>
        <strain evidence="2">cv. DM1-3 516 R44</strain>
    </source>
</reference>
<dbReference type="AlphaFoldDB" id="M1CPT5"/>
<evidence type="ECO:0000313" key="1">
    <source>
        <dbReference type="EnsemblPlants" id="PGSC0003DMT400072161"/>
    </source>
</evidence>
<dbReference type="InParanoid" id="M1CPT5"/>
<name>M1CPT5_SOLTU</name>
<dbReference type="Gramene" id="PGSC0003DMT400072161">
    <property type="protein sequence ID" value="PGSC0003DMT400072161"/>
    <property type="gene ID" value="PGSC0003DMG403028079"/>
</dbReference>
<evidence type="ECO:0000313" key="2">
    <source>
        <dbReference type="Proteomes" id="UP000011115"/>
    </source>
</evidence>
<proteinExistence type="predicted"/>
<dbReference type="EnsemblPlants" id="PGSC0003DMT400072161">
    <property type="protein sequence ID" value="PGSC0003DMT400072161"/>
    <property type="gene ID" value="PGSC0003DMG403028079"/>
</dbReference>
<keyword evidence="2" id="KW-1185">Reference proteome</keyword>
<reference evidence="1" key="2">
    <citation type="submission" date="2015-06" db="UniProtKB">
        <authorList>
            <consortium name="EnsemblPlants"/>
        </authorList>
    </citation>
    <scope>IDENTIFICATION</scope>
    <source>
        <strain evidence="1">DM1-3 516 R44</strain>
    </source>
</reference>
<sequence>MVIQLKHSVQSGFNCGHSLLFLSSGNLMQVKQLLPQAPPEELCDRSIKHRRKLIRKIKTITVPWKKDEANLRKNG</sequence>
<dbReference type="PaxDb" id="4113-PGSC0003DMT400072161"/>
<organism evidence="1 2">
    <name type="scientific">Solanum tuberosum</name>
    <name type="common">Potato</name>
    <dbReference type="NCBI Taxonomy" id="4113"/>
    <lineage>
        <taxon>Eukaryota</taxon>
        <taxon>Viridiplantae</taxon>
        <taxon>Streptophyta</taxon>
        <taxon>Embryophyta</taxon>
        <taxon>Tracheophyta</taxon>
        <taxon>Spermatophyta</taxon>
        <taxon>Magnoliopsida</taxon>
        <taxon>eudicotyledons</taxon>
        <taxon>Gunneridae</taxon>
        <taxon>Pentapetalae</taxon>
        <taxon>asterids</taxon>
        <taxon>lamiids</taxon>
        <taxon>Solanales</taxon>
        <taxon>Solanaceae</taxon>
        <taxon>Solanoideae</taxon>
        <taxon>Solaneae</taxon>
        <taxon>Solanum</taxon>
    </lineage>
</organism>
<dbReference type="Proteomes" id="UP000011115">
    <property type="component" value="Unassembled WGS sequence"/>
</dbReference>
<protein>
    <submittedName>
        <fullName evidence="1">Uncharacterized protein</fullName>
    </submittedName>
</protein>
<accession>M1CPT5</accession>
<dbReference type="HOGENOM" id="CLU_2675884_0_0_1"/>